<keyword evidence="1" id="KW-0812">Transmembrane</keyword>
<organism evidence="2 3">
    <name type="scientific">Ornithobacterium rhinotracheale (strain ATCC 51463 / DSM 15997 / CCUG 23171 / CIP 104009 / LMG 9086)</name>
    <dbReference type="NCBI Taxonomy" id="867902"/>
    <lineage>
        <taxon>Bacteria</taxon>
        <taxon>Pseudomonadati</taxon>
        <taxon>Bacteroidota</taxon>
        <taxon>Flavobacteriia</taxon>
        <taxon>Flavobacteriales</taxon>
        <taxon>Weeksellaceae</taxon>
        <taxon>Ornithobacterium</taxon>
    </lineage>
</organism>
<keyword evidence="1" id="KW-1133">Transmembrane helix</keyword>
<dbReference type="RefSeq" id="WP_014790543.1">
    <property type="nucleotide sequence ID" value="NC_018016.1"/>
</dbReference>
<evidence type="ECO:0000313" key="3">
    <source>
        <dbReference type="Proteomes" id="UP000006051"/>
    </source>
</evidence>
<evidence type="ECO:0000313" key="2">
    <source>
        <dbReference type="EMBL" id="AFL96942.1"/>
    </source>
</evidence>
<keyword evidence="1" id="KW-0472">Membrane</keyword>
<dbReference type="Proteomes" id="UP000006051">
    <property type="component" value="Chromosome"/>
</dbReference>
<proteinExistence type="predicted"/>
<dbReference type="GeneID" id="71570522"/>
<dbReference type="STRING" id="867902.Ornrh_0744"/>
<feature type="transmembrane region" description="Helical" evidence="1">
    <location>
        <begin position="30"/>
        <end position="48"/>
    </location>
</feature>
<reference evidence="2 3" key="1">
    <citation type="submission" date="2012-06" db="EMBL/GenBank/DDBJ databases">
        <title>The complete genome of Ornithobacterium rhinotracheale DSM 15997.</title>
        <authorList>
            <consortium name="US DOE Joint Genome Institute (JGI-PGF)"/>
            <person name="Lucas S."/>
            <person name="Copeland A."/>
            <person name="Lapidus A."/>
            <person name="Goodwin L."/>
            <person name="Pitluck S."/>
            <person name="Peters L."/>
            <person name="Mikhailova N."/>
            <person name="Teshima H."/>
            <person name="Kyrpides N."/>
            <person name="Mavromatis K."/>
            <person name="Pagani I."/>
            <person name="Ivanova N."/>
            <person name="Ovchinnikova G."/>
            <person name="Zeytun A."/>
            <person name="Detter J.C."/>
            <person name="Han C."/>
            <person name="Land M."/>
            <person name="Hauser L."/>
            <person name="Markowitz V."/>
            <person name="Cheng J.-F."/>
            <person name="Hugenholtz P."/>
            <person name="Woyke T."/>
            <person name="Wu D."/>
            <person name="Lang E."/>
            <person name="Kopitz M."/>
            <person name="Brambilla E."/>
            <person name="Klenk H.-P."/>
            <person name="Eisen J.A."/>
        </authorList>
    </citation>
    <scope>NUCLEOTIDE SEQUENCE [LARGE SCALE GENOMIC DNA]</scope>
    <source>
        <strain evidence="3">ATCC 51463 / DSM 15997 / CCUG 23171 / LMG 9086</strain>
    </source>
</reference>
<accession>I3ZZ08</accession>
<feature type="transmembrane region" description="Helical" evidence="1">
    <location>
        <begin position="7"/>
        <end position="24"/>
    </location>
</feature>
<sequence>MNNRQKILFTTLVLVELASVVLWFMGKIDLIVFVLIMAIVGLGIGWGVNKLSDSEK</sequence>
<dbReference type="HOGENOM" id="CLU_3009904_0_0_10"/>
<dbReference type="EMBL" id="CP003283">
    <property type="protein sequence ID" value="AFL96942.1"/>
    <property type="molecule type" value="Genomic_DNA"/>
</dbReference>
<protein>
    <submittedName>
        <fullName evidence="2">Uncharacterized protein</fullName>
    </submittedName>
</protein>
<dbReference type="KEGG" id="orh:Ornrh_0744"/>
<evidence type="ECO:0000256" key="1">
    <source>
        <dbReference type="SAM" id="Phobius"/>
    </source>
</evidence>
<keyword evidence="3" id="KW-1185">Reference proteome</keyword>
<dbReference type="AlphaFoldDB" id="I3ZZ08"/>
<gene>
    <name evidence="2" type="ordered locus">Ornrh_0744</name>
</gene>
<name>I3ZZ08_ORNRL</name>